<dbReference type="Proteomes" id="UP000322025">
    <property type="component" value="Unassembled WGS sequence"/>
</dbReference>
<comment type="caution">
    <text evidence="1">The sequence shown here is derived from an EMBL/GenBank/DDBJ whole genome shotgun (WGS) entry which is preliminary data.</text>
</comment>
<evidence type="ECO:0000313" key="2">
    <source>
        <dbReference type="Proteomes" id="UP000322025"/>
    </source>
</evidence>
<evidence type="ECO:0000313" key="1">
    <source>
        <dbReference type="EMBL" id="KAA8502851.1"/>
    </source>
</evidence>
<dbReference type="RefSeq" id="WP_150310015.1">
    <property type="nucleotide sequence ID" value="NZ_VMSO01000001.1"/>
</dbReference>
<keyword evidence="2" id="KW-1185">Reference proteome</keyword>
<organism evidence="1 2">
    <name type="scientific">Mediterraneibacter catenae</name>
    <dbReference type="NCBI Taxonomy" id="2594882"/>
    <lineage>
        <taxon>Bacteria</taxon>
        <taxon>Bacillati</taxon>
        <taxon>Bacillota</taxon>
        <taxon>Clostridia</taxon>
        <taxon>Lachnospirales</taxon>
        <taxon>Lachnospiraceae</taxon>
        <taxon>Mediterraneibacter</taxon>
    </lineage>
</organism>
<name>A0A5M9I4Y8_9FIRM</name>
<gene>
    <name evidence="1" type="ORF">FNY66_00890</name>
</gene>
<accession>A0A5M9I4Y8</accession>
<protein>
    <submittedName>
        <fullName evidence="1">Uncharacterized protein</fullName>
    </submittedName>
</protein>
<dbReference type="EMBL" id="VMSO01000001">
    <property type="protein sequence ID" value="KAA8502851.1"/>
    <property type="molecule type" value="Genomic_DNA"/>
</dbReference>
<reference evidence="1" key="1">
    <citation type="submission" date="2019-07" db="EMBL/GenBank/DDBJ databases">
        <authorList>
            <person name="Wongkuna S."/>
            <person name="Scaria J."/>
        </authorList>
    </citation>
    <scope>NUCLEOTIDE SEQUENCE [LARGE SCALE GENOMIC DNA]</scope>
    <source>
        <strain evidence="1">SW178</strain>
    </source>
</reference>
<proteinExistence type="predicted"/>
<dbReference type="AlphaFoldDB" id="A0A5M9I4Y8"/>
<dbReference type="OrthoDB" id="8913322at2"/>
<sequence length="122" mass="14071">MGKDNKDFFVWLDSILKDELNNEVKAINFNLYEDADNKWSIELVGTFSFDKDDEDWACDEVFATRDNPFVIECESDWKSMETVFIGLVNEYLSSGKYANKLKGYLAVGIGFVDGDLHILYEK</sequence>